<keyword evidence="1" id="KW-0812">Transmembrane</keyword>
<reference evidence="2 3" key="1">
    <citation type="journal article" date="2015" name="Stand. Genomic Sci.">
        <title>Genomic information of the arsenic-resistant bacterium Lysobacter arseniciresistens type strain ZS79(T) and comparison of Lysobacter draft genomes.</title>
        <authorList>
            <person name="Liu L."/>
            <person name="Zhang S."/>
            <person name="Luo M."/>
            <person name="Wang G."/>
        </authorList>
    </citation>
    <scope>NUCLEOTIDE SEQUENCE [LARGE SCALE GENOMIC DNA]</scope>
    <source>
        <strain evidence="2 3">ZS79</strain>
    </source>
</reference>
<evidence type="ECO:0000256" key="1">
    <source>
        <dbReference type="SAM" id="Phobius"/>
    </source>
</evidence>
<dbReference type="STRING" id="913325.N799_02380"/>
<name>A0A0A0F5V5_9GAMM</name>
<protein>
    <submittedName>
        <fullName evidence="2">Uncharacterized protein</fullName>
    </submittedName>
</protein>
<gene>
    <name evidence="2" type="ORF">N799_02380</name>
</gene>
<keyword evidence="1" id="KW-1133">Transmembrane helix</keyword>
<dbReference type="EMBL" id="AVPT01000009">
    <property type="protein sequence ID" value="KGM56757.1"/>
    <property type="molecule type" value="Genomic_DNA"/>
</dbReference>
<proteinExistence type="predicted"/>
<dbReference type="AlphaFoldDB" id="A0A0A0F5V5"/>
<organism evidence="2 3">
    <name type="scientific">Lysobacter arseniciresistens ZS79</name>
    <dbReference type="NCBI Taxonomy" id="913325"/>
    <lineage>
        <taxon>Bacteria</taxon>
        <taxon>Pseudomonadati</taxon>
        <taxon>Pseudomonadota</taxon>
        <taxon>Gammaproteobacteria</taxon>
        <taxon>Lysobacterales</taxon>
        <taxon>Lysobacteraceae</taxon>
        <taxon>Novilysobacter</taxon>
    </lineage>
</organism>
<evidence type="ECO:0000313" key="3">
    <source>
        <dbReference type="Proteomes" id="UP000029989"/>
    </source>
</evidence>
<evidence type="ECO:0000313" key="2">
    <source>
        <dbReference type="EMBL" id="KGM56757.1"/>
    </source>
</evidence>
<keyword evidence="1" id="KW-0472">Membrane</keyword>
<dbReference type="RefSeq" id="WP_036209768.1">
    <property type="nucleotide sequence ID" value="NZ_AVPT01000009.1"/>
</dbReference>
<keyword evidence="3" id="KW-1185">Reference proteome</keyword>
<comment type="caution">
    <text evidence="2">The sequence shown here is derived from an EMBL/GenBank/DDBJ whole genome shotgun (WGS) entry which is preliminary data.</text>
</comment>
<sequence>MPWLLFALALGALAGAFTTTSVALLVVCLLAALVLSLAAVMQLLARRIDGASGNMAMMVDPQELQRMREQAEARRLAAARAGGEAGVDTGH</sequence>
<accession>A0A0A0F5V5</accession>
<feature type="transmembrane region" description="Helical" evidence="1">
    <location>
        <begin position="24"/>
        <end position="45"/>
    </location>
</feature>
<dbReference type="Proteomes" id="UP000029989">
    <property type="component" value="Unassembled WGS sequence"/>
</dbReference>